<keyword evidence="2" id="KW-0067">ATP-binding</keyword>
<feature type="domain" description="Inositol polyphosphate-related phosphatase" evidence="6">
    <location>
        <begin position="30"/>
        <end position="321"/>
    </location>
</feature>
<dbReference type="GO" id="GO:0016791">
    <property type="term" value="F:phosphatase activity"/>
    <property type="evidence" value="ECO:0007669"/>
    <property type="project" value="InterPro"/>
</dbReference>
<protein>
    <submittedName>
        <fullName evidence="7">Pantothenate kinase subunit</fullName>
    </submittedName>
</protein>
<evidence type="ECO:0000256" key="1">
    <source>
        <dbReference type="ARBA" id="ARBA00022741"/>
    </source>
</evidence>
<evidence type="ECO:0000256" key="3">
    <source>
        <dbReference type="ARBA" id="ARBA00022993"/>
    </source>
</evidence>
<feature type="domain" description="AMP-dependent synthetase/ligase" evidence="5">
    <location>
        <begin position="463"/>
        <end position="573"/>
    </location>
</feature>
<evidence type="ECO:0000259" key="5">
    <source>
        <dbReference type="Pfam" id="PF00501"/>
    </source>
</evidence>
<dbReference type="Gene3D" id="3.30.420.510">
    <property type="match status" value="1"/>
</dbReference>
<dbReference type="Gene3D" id="3.30.420.40">
    <property type="match status" value="1"/>
</dbReference>
<dbReference type="SUPFAM" id="SSF56801">
    <property type="entry name" value="Acetyl-CoA synthetase-like"/>
    <property type="match status" value="1"/>
</dbReference>
<gene>
    <name evidence="7" type="ORF">NESM_000693300</name>
</gene>
<evidence type="ECO:0000256" key="2">
    <source>
        <dbReference type="ARBA" id="ARBA00022840"/>
    </source>
</evidence>
<evidence type="ECO:0000259" key="6">
    <source>
        <dbReference type="Pfam" id="PF22669"/>
    </source>
</evidence>
<dbReference type="InterPro" id="IPR000873">
    <property type="entry name" value="AMP-dep_synth/lig_dom"/>
</dbReference>
<sequence>MATSDSSTASARVLSYNFNILPRGSGGYQHERIETFLSSVDAYDVVLLQEVYATSYFPYLLQKPLCYQKMLLDGLKAKGFHYYVISRQPSYLTMLRYNVCSDNGLIIASRFPIWNRGSYTFRSHERGEATVSKGCLFAEVELPAADGNGNQRLVFFNVHLRAEDNLPAESSQVQQVHRFVEAALAQVQEEQQEEADGDRPSTPPERGPDVPFILAGDFNIHGIDAVTGHPSKRFQDMLNQFQAIGAVRDVIYEAVGHNPPTRPPVLFFPELSKLERYESTPQRQDFFLAEACVRAEKPHLEKFVVSSRRPYTYLSDHFGITCRVTVAVHPKGSCRARSPERLNVSSLVEAANHEHSNPTADARLEAVLVAAFAWWLFSFSFTSLVLCGAVAWLVRWAQDYSAAPVLGEPPLLTLEALKEKGDVCFTNRALNPLAGVRTLGEMWERSVTRFRTFKCLGATSELGEPEWLTYGTVDVRARELGAGLVEMGFRAGDLIGVACEPSRNAVILEVACALYGLTTVPLAGKRSTMRSLLDHHKIRIAIGDRSSIATLLTCRSTKLETVIYTSAFADEDDHATAKDLNIRLIPFAFVEQKGRLNPVAPSKGHVTTDSVFTYTMDNTNSVASDDGSALLPVRHATVLHDLSVLLMTGVLPSSFKRESMVWFSPMALLFHRVCVLGMLSQGNAIATVDAAHLQEAFVKFHPTLLVTSPALFSTSRLQLSRAKRRYSAVYNWLFSRASQLRSRLIHVKRQDSSLLRFLFFRAFQGQLGGCVQKIILSVSQESTAFSLLEHISVCYVPLVCEVSYQNCVGLCTIDGAPVPSMQMELEPINDLSDGVGIGQLVVTKKAEPRLRLETAAQWRRDGTIELLGAPLGILWPVAYQYAMAVELERVFAASRYINAIFVYCDPLKPIIAVVNPNRDTLEFEWHQSHAGGGAAQQMSWTDLVEYATSIIAADLASIAKEEQLHPSQIPAFVHLHPHAFSDYSTFLTPFGKLRRDAVRSYFSSVFERLYSGTATTTSPLASVGAEWHDDASEAESSVTKLGSVHGFDLRVPVTIDIGGTFAKIAFIMPPETDKLSAFPSAIHEASSLSEKLGLRTFHFFADEDAAESELQTRPHTRVGTLRFLKIPSQQIPRFAEYLAAIHATNIFKPQHMARVRATGGGAFKYASLARSVLGIEFDVVKEMDAVVKGLNLVLRIAPESVFTVDATTGVHHPHRLVSSGDGFSPFPYLLINIGSGISFIKCTSADGAHVRVGGSPIGGATFWGLARTMTNLTSWEEVMEIMRLDGPGDNKNLDLLVGDIYGYNAKDLPAMLSSEMVASTFGKLGTERFYDMRRGSSTDHFADDDATGEILSPIASKAPVMPPQLPTRNGTKAASAIDIVRSLLHMIAGNITQLAYLHARLHGVQNIFFAGGFVRDNPMIWSLISGTMNYWSSGECYAHFLEHDGYLGALGCAILDPHGEAAAQEE</sequence>
<feature type="region of interest" description="Disordered" evidence="4">
    <location>
        <begin position="187"/>
        <end position="208"/>
    </location>
</feature>
<dbReference type="GO" id="GO:0046856">
    <property type="term" value="P:phosphatidylinositol dephosphorylation"/>
    <property type="evidence" value="ECO:0007669"/>
    <property type="project" value="InterPro"/>
</dbReference>
<dbReference type="InterPro" id="IPR042099">
    <property type="entry name" value="ANL_N_sf"/>
</dbReference>
<keyword evidence="8" id="KW-1185">Reference proteome</keyword>
<dbReference type="SUPFAM" id="SSF53067">
    <property type="entry name" value="Actin-like ATPase domain"/>
    <property type="match status" value="2"/>
</dbReference>
<dbReference type="Pfam" id="PF22669">
    <property type="entry name" value="Exo_endo_phos2"/>
    <property type="match status" value="1"/>
</dbReference>
<evidence type="ECO:0000313" key="7">
    <source>
        <dbReference type="EMBL" id="KAK7197447.1"/>
    </source>
</evidence>
<evidence type="ECO:0000313" key="8">
    <source>
        <dbReference type="Proteomes" id="UP001430356"/>
    </source>
</evidence>
<dbReference type="SUPFAM" id="SSF56219">
    <property type="entry name" value="DNase I-like"/>
    <property type="match status" value="1"/>
</dbReference>
<dbReference type="CDD" id="cd24086">
    <property type="entry name" value="ASKHA_NBD_PanK-II_euk"/>
    <property type="match status" value="1"/>
</dbReference>
<proteinExistence type="predicted"/>
<keyword evidence="3" id="KW-0173">Coenzyme A biosynthesis</keyword>
<dbReference type="GO" id="GO:0005524">
    <property type="term" value="F:ATP binding"/>
    <property type="evidence" value="ECO:0007669"/>
    <property type="project" value="UniProtKB-KW"/>
</dbReference>
<dbReference type="Gene3D" id="3.40.50.12780">
    <property type="entry name" value="N-terminal domain of ligase-like"/>
    <property type="match status" value="1"/>
</dbReference>
<comment type="caution">
    <text evidence="7">The sequence shown here is derived from an EMBL/GenBank/DDBJ whole genome shotgun (WGS) entry which is preliminary data.</text>
</comment>
<keyword evidence="7" id="KW-0418">Kinase</keyword>
<dbReference type="Gene3D" id="6.10.10.60">
    <property type="match status" value="1"/>
</dbReference>
<dbReference type="GO" id="GO:0005829">
    <property type="term" value="C:cytosol"/>
    <property type="evidence" value="ECO:0007669"/>
    <property type="project" value="TreeGrafter"/>
</dbReference>
<dbReference type="Proteomes" id="UP001430356">
    <property type="component" value="Unassembled WGS sequence"/>
</dbReference>
<dbReference type="InterPro" id="IPR000300">
    <property type="entry name" value="IPPc"/>
</dbReference>
<dbReference type="EMBL" id="JAECZO010000106">
    <property type="protein sequence ID" value="KAK7197447.1"/>
    <property type="molecule type" value="Genomic_DNA"/>
</dbReference>
<evidence type="ECO:0000256" key="4">
    <source>
        <dbReference type="SAM" id="MobiDB-lite"/>
    </source>
</evidence>
<dbReference type="GO" id="GO:0015937">
    <property type="term" value="P:coenzyme A biosynthetic process"/>
    <property type="evidence" value="ECO:0007669"/>
    <property type="project" value="UniProtKB-KW"/>
</dbReference>
<dbReference type="FunFam" id="3.60.10.10:FF:000157">
    <property type="entry name" value="Pantothenate kinase subunit, putative"/>
    <property type="match status" value="1"/>
</dbReference>
<dbReference type="InterPro" id="IPR036691">
    <property type="entry name" value="Endo/exonu/phosph_ase_sf"/>
</dbReference>
<accession>A0AAW0ET77</accession>
<dbReference type="InterPro" id="IPR004567">
    <property type="entry name" value="Type_II_PanK"/>
</dbReference>
<organism evidence="7 8">
    <name type="scientific">Novymonas esmeraldas</name>
    <dbReference type="NCBI Taxonomy" id="1808958"/>
    <lineage>
        <taxon>Eukaryota</taxon>
        <taxon>Discoba</taxon>
        <taxon>Euglenozoa</taxon>
        <taxon>Kinetoplastea</taxon>
        <taxon>Metakinetoplastina</taxon>
        <taxon>Trypanosomatida</taxon>
        <taxon>Trypanosomatidae</taxon>
        <taxon>Novymonas</taxon>
    </lineage>
</organism>
<dbReference type="GO" id="GO:0005634">
    <property type="term" value="C:nucleus"/>
    <property type="evidence" value="ECO:0007669"/>
    <property type="project" value="TreeGrafter"/>
</dbReference>
<dbReference type="InterPro" id="IPR043129">
    <property type="entry name" value="ATPase_NBD"/>
</dbReference>
<reference evidence="7 8" key="1">
    <citation type="journal article" date="2021" name="MBio">
        <title>A New Model Trypanosomatid, Novymonas esmeraldas: Genomic Perception of Its 'Candidatus Pandoraea novymonadis' Endosymbiont.</title>
        <authorList>
            <person name="Zakharova A."/>
            <person name="Saura A."/>
            <person name="Butenko A."/>
            <person name="Podesvova L."/>
            <person name="Warmusova S."/>
            <person name="Kostygov A.Y."/>
            <person name="Nenarokova A."/>
            <person name="Lukes J."/>
            <person name="Opperdoes F.R."/>
            <person name="Yurchenko V."/>
        </authorList>
    </citation>
    <scope>NUCLEOTIDE SEQUENCE [LARGE SCALE GENOMIC DNA]</scope>
    <source>
        <strain evidence="7 8">E262AT.01</strain>
    </source>
</reference>
<dbReference type="PANTHER" id="PTHR12280:SF20">
    <property type="entry name" value="4'-PHOSPHOPANTETHEINE PHOSPHATASE"/>
    <property type="match status" value="1"/>
</dbReference>
<name>A0AAW0ET77_9TRYP</name>
<keyword evidence="7" id="KW-0808">Transferase</keyword>
<dbReference type="PANTHER" id="PTHR12280">
    <property type="entry name" value="PANTOTHENATE KINASE"/>
    <property type="match status" value="1"/>
</dbReference>
<dbReference type="Pfam" id="PF00501">
    <property type="entry name" value="AMP-binding"/>
    <property type="match status" value="1"/>
</dbReference>
<keyword evidence="1" id="KW-0547">Nucleotide-binding</keyword>
<dbReference type="Gene3D" id="3.60.10.10">
    <property type="entry name" value="Endonuclease/exonuclease/phosphatase"/>
    <property type="match status" value="1"/>
</dbReference>
<dbReference type="Pfam" id="PF03630">
    <property type="entry name" value="Fumble"/>
    <property type="match status" value="1"/>
</dbReference>
<dbReference type="GO" id="GO:0004594">
    <property type="term" value="F:pantothenate kinase activity"/>
    <property type="evidence" value="ECO:0007669"/>
    <property type="project" value="TreeGrafter"/>
</dbReference>